<evidence type="ECO:0000313" key="3">
    <source>
        <dbReference type="Proteomes" id="UP001642464"/>
    </source>
</evidence>
<protein>
    <submittedName>
        <fullName evidence="2">Uncharacterized protein</fullName>
    </submittedName>
</protein>
<feature type="region of interest" description="Disordered" evidence="1">
    <location>
        <begin position="38"/>
        <end position="68"/>
    </location>
</feature>
<dbReference type="EMBL" id="CAXAMM010005354">
    <property type="protein sequence ID" value="CAK9006992.1"/>
    <property type="molecule type" value="Genomic_DNA"/>
</dbReference>
<comment type="caution">
    <text evidence="2">The sequence shown here is derived from an EMBL/GenBank/DDBJ whole genome shotgun (WGS) entry which is preliminary data.</text>
</comment>
<keyword evidence="3" id="KW-1185">Reference proteome</keyword>
<feature type="non-terminal residue" evidence="2">
    <location>
        <position position="1"/>
    </location>
</feature>
<feature type="compositionally biased region" description="Basic and acidic residues" evidence="1">
    <location>
        <begin position="58"/>
        <end position="68"/>
    </location>
</feature>
<evidence type="ECO:0000256" key="1">
    <source>
        <dbReference type="SAM" id="MobiDB-lite"/>
    </source>
</evidence>
<reference evidence="2 3" key="1">
    <citation type="submission" date="2024-02" db="EMBL/GenBank/DDBJ databases">
        <authorList>
            <person name="Chen Y."/>
            <person name="Shah S."/>
            <person name="Dougan E. K."/>
            <person name="Thang M."/>
            <person name="Chan C."/>
        </authorList>
    </citation>
    <scope>NUCLEOTIDE SEQUENCE [LARGE SCALE GENOMIC DNA]</scope>
</reference>
<dbReference type="Proteomes" id="UP001642464">
    <property type="component" value="Unassembled WGS sequence"/>
</dbReference>
<accession>A0ABP0IY21</accession>
<sequence>MLHSQVAQLSDADLHRLGTLSFNEQQLNCKERTGRVHDAWTAGAQGDGRAESQAPAAQKERDGAGLRA</sequence>
<feature type="non-terminal residue" evidence="2">
    <location>
        <position position="68"/>
    </location>
</feature>
<name>A0ABP0IY21_9DINO</name>
<organism evidence="2 3">
    <name type="scientific">Durusdinium trenchii</name>
    <dbReference type="NCBI Taxonomy" id="1381693"/>
    <lineage>
        <taxon>Eukaryota</taxon>
        <taxon>Sar</taxon>
        <taxon>Alveolata</taxon>
        <taxon>Dinophyceae</taxon>
        <taxon>Suessiales</taxon>
        <taxon>Symbiodiniaceae</taxon>
        <taxon>Durusdinium</taxon>
    </lineage>
</organism>
<gene>
    <name evidence="2" type="ORF">SCF082_LOCUS9274</name>
</gene>
<proteinExistence type="predicted"/>
<evidence type="ECO:0000313" key="2">
    <source>
        <dbReference type="EMBL" id="CAK9006992.1"/>
    </source>
</evidence>